<organism evidence="1">
    <name type="scientific">Spirodela intermedia</name>
    <name type="common">Intermediate duckweed</name>
    <dbReference type="NCBI Taxonomy" id="51605"/>
    <lineage>
        <taxon>Eukaryota</taxon>
        <taxon>Viridiplantae</taxon>
        <taxon>Streptophyta</taxon>
        <taxon>Embryophyta</taxon>
        <taxon>Tracheophyta</taxon>
        <taxon>Spermatophyta</taxon>
        <taxon>Magnoliopsida</taxon>
        <taxon>Liliopsida</taxon>
        <taxon>Araceae</taxon>
        <taxon>Lemnoideae</taxon>
        <taxon>Spirodela</taxon>
    </lineage>
</organism>
<evidence type="ECO:0000313" key="2">
    <source>
        <dbReference type="Proteomes" id="UP001189122"/>
    </source>
</evidence>
<gene>
    <name evidence="1" type="ORF">SI7747_11014247</name>
</gene>
<sequence>MVSRGETFQIIWKSHKLLIHVIPSRRISCYKEKWKTSNWGIKKKR</sequence>
<evidence type="ECO:0000313" key="1">
    <source>
        <dbReference type="EMBL" id="CAA2628606.1"/>
    </source>
</evidence>
<keyword evidence="2" id="KW-1185">Reference proteome</keyword>
<protein>
    <submittedName>
        <fullName evidence="1">Uncharacterized protein</fullName>
    </submittedName>
</protein>
<dbReference type="Proteomes" id="UP001189122">
    <property type="component" value="Unassembled WGS sequence"/>
</dbReference>
<reference evidence="1 2" key="1">
    <citation type="submission" date="2019-12" db="EMBL/GenBank/DDBJ databases">
        <authorList>
            <person name="Scholz U."/>
            <person name="Mascher M."/>
            <person name="Fiebig A."/>
        </authorList>
    </citation>
    <scope>NUCLEOTIDE SEQUENCE</scope>
</reference>
<accession>A0A7I8JE92</accession>
<dbReference type="AlphaFoldDB" id="A0A7I8JE92"/>
<name>A0A7I8JE92_SPIIN</name>
<dbReference type="EMBL" id="CACRZD030000011">
    <property type="protein sequence ID" value="CAA6667853.1"/>
    <property type="molecule type" value="Genomic_DNA"/>
</dbReference>
<dbReference type="EMBL" id="LR743598">
    <property type="protein sequence ID" value="CAA2628606.1"/>
    <property type="molecule type" value="Genomic_DNA"/>
</dbReference>
<proteinExistence type="predicted"/>